<dbReference type="AlphaFoldDB" id="A0A1G6SFI9"/>
<dbReference type="GO" id="GO:0006412">
    <property type="term" value="P:translation"/>
    <property type="evidence" value="ECO:0007669"/>
    <property type="project" value="UniProtKB-UniRule"/>
</dbReference>
<evidence type="ECO:0000313" key="8">
    <source>
        <dbReference type="Proteomes" id="UP000199034"/>
    </source>
</evidence>
<dbReference type="GO" id="GO:0015934">
    <property type="term" value="C:large ribosomal subunit"/>
    <property type="evidence" value="ECO:0007669"/>
    <property type="project" value="InterPro"/>
</dbReference>
<sequence length="64" mass="7268">MAVPKRRTSRSNTRHRRAQWKAAGPDLVTVDHAGERHRVPRRLVAAVHRGLVDPATGRLRKEGR</sequence>
<dbReference type="Proteomes" id="UP000199034">
    <property type="component" value="Unassembled WGS sequence"/>
</dbReference>
<comment type="similarity">
    <text evidence="1 5">Belongs to the bacterial ribosomal protein bL32 family.</text>
</comment>
<protein>
    <recommendedName>
        <fullName evidence="4 5">Large ribosomal subunit protein bL32</fullName>
    </recommendedName>
</protein>
<dbReference type="RefSeq" id="WP_090856052.1">
    <property type="nucleotide sequence ID" value="NZ_FMZM01000006.1"/>
</dbReference>
<evidence type="ECO:0000256" key="6">
    <source>
        <dbReference type="SAM" id="MobiDB-lite"/>
    </source>
</evidence>
<proteinExistence type="inferred from homology"/>
<name>A0A1G6SFI9_9ACTN</name>
<dbReference type="EMBL" id="FMZM01000006">
    <property type="protein sequence ID" value="SDD15649.1"/>
    <property type="molecule type" value="Genomic_DNA"/>
</dbReference>
<evidence type="ECO:0000313" key="7">
    <source>
        <dbReference type="EMBL" id="SDD15649.1"/>
    </source>
</evidence>
<gene>
    <name evidence="5" type="primary">rpmF</name>
    <name evidence="7" type="ORF">SAMN05421872_106135</name>
</gene>
<evidence type="ECO:0000256" key="3">
    <source>
        <dbReference type="ARBA" id="ARBA00023274"/>
    </source>
</evidence>
<dbReference type="Pfam" id="PF01783">
    <property type="entry name" value="Ribosomal_L32p"/>
    <property type="match status" value="1"/>
</dbReference>
<dbReference type="OrthoDB" id="9807363at2"/>
<dbReference type="SUPFAM" id="SSF57829">
    <property type="entry name" value="Zn-binding ribosomal proteins"/>
    <property type="match status" value="1"/>
</dbReference>
<keyword evidence="3 5" id="KW-0687">Ribonucleoprotein</keyword>
<evidence type="ECO:0000256" key="1">
    <source>
        <dbReference type="ARBA" id="ARBA00008560"/>
    </source>
</evidence>
<evidence type="ECO:0000256" key="4">
    <source>
        <dbReference type="ARBA" id="ARBA00035178"/>
    </source>
</evidence>
<keyword evidence="8" id="KW-1185">Reference proteome</keyword>
<reference evidence="7 8" key="1">
    <citation type="submission" date="2016-10" db="EMBL/GenBank/DDBJ databases">
        <authorList>
            <person name="de Groot N.N."/>
        </authorList>
    </citation>
    <scope>NUCLEOTIDE SEQUENCE [LARGE SCALE GENOMIC DNA]</scope>
    <source>
        <strain evidence="7 8">CGMCC 4.6858</strain>
    </source>
</reference>
<feature type="compositionally biased region" description="Basic residues" evidence="6">
    <location>
        <begin position="1"/>
        <end position="19"/>
    </location>
</feature>
<accession>A0A1G6SFI9</accession>
<keyword evidence="2 5" id="KW-0689">Ribosomal protein</keyword>
<dbReference type="InterPro" id="IPR011332">
    <property type="entry name" value="Ribosomal_zn-bd"/>
</dbReference>
<feature type="region of interest" description="Disordered" evidence="6">
    <location>
        <begin position="1"/>
        <end position="21"/>
    </location>
</feature>
<organism evidence="7 8">
    <name type="scientific">Nocardioides lianchengensis</name>
    <dbReference type="NCBI Taxonomy" id="1045774"/>
    <lineage>
        <taxon>Bacteria</taxon>
        <taxon>Bacillati</taxon>
        <taxon>Actinomycetota</taxon>
        <taxon>Actinomycetes</taxon>
        <taxon>Propionibacteriales</taxon>
        <taxon>Nocardioidaceae</taxon>
        <taxon>Nocardioides</taxon>
    </lineage>
</organism>
<evidence type="ECO:0000256" key="5">
    <source>
        <dbReference type="HAMAP-Rule" id="MF_00340"/>
    </source>
</evidence>
<dbReference type="InterPro" id="IPR002677">
    <property type="entry name" value="Ribosomal_bL32"/>
</dbReference>
<dbReference type="HAMAP" id="MF_00340">
    <property type="entry name" value="Ribosomal_bL32"/>
    <property type="match status" value="1"/>
</dbReference>
<dbReference type="GO" id="GO:0003735">
    <property type="term" value="F:structural constituent of ribosome"/>
    <property type="evidence" value="ECO:0007669"/>
    <property type="project" value="InterPro"/>
</dbReference>
<evidence type="ECO:0000256" key="2">
    <source>
        <dbReference type="ARBA" id="ARBA00022980"/>
    </source>
</evidence>
<dbReference type="NCBIfam" id="TIGR01031">
    <property type="entry name" value="rpmF_bact"/>
    <property type="match status" value="1"/>
</dbReference>
<dbReference type="STRING" id="1045774.SAMN05421872_106135"/>